<evidence type="ECO:0000256" key="14">
    <source>
        <dbReference type="ARBA" id="ARBA00032707"/>
    </source>
</evidence>
<comment type="miscellaneous">
    <text evidence="17">Bacitracin is thought to be involved in the inhibition of peptidoglycan synthesis by sequestering undecaprenyl diphosphate, thereby reducing the pool of lipid carrier available.</text>
</comment>
<dbReference type="InterPro" id="IPR003824">
    <property type="entry name" value="UppP"/>
</dbReference>
<comment type="catalytic activity">
    <reaction evidence="16 17">
        <text>di-trans,octa-cis-undecaprenyl diphosphate + H2O = di-trans,octa-cis-undecaprenyl phosphate + phosphate + H(+)</text>
        <dbReference type="Rhea" id="RHEA:28094"/>
        <dbReference type="ChEBI" id="CHEBI:15377"/>
        <dbReference type="ChEBI" id="CHEBI:15378"/>
        <dbReference type="ChEBI" id="CHEBI:43474"/>
        <dbReference type="ChEBI" id="CHEBI:58405"/>
        <dbReference type="ChEBI" id="CHEBI:60392"/>
        <dbReference type="EC" id="3.6.1.27"/>
    </reaction>
</comment>
<dbReference type="NCBIfam" id="NF001389">
    <property type="entry name" value="PRK00281.1-2"/>
    <property type="match status" value="1"/>
</dbReference>
<evidence type="ECO:0000313" key="21">
    <source>
        <dbReference type="Proteomes" id="UP000183469"/>
    </source>
</evidence>
<dbReference type="PANTHER" id="PTHR30622">
    <property type="entry name" value="UNDECAPRENYL-DIPHOSPHATASE"/>
    <property type="match status" value="1"/>
</dbReference>
<dbReference type="AlphaFoldDB" id="A0A1K1NXR0"/>
<evidence type="ECO:0000256" key="12">
    <source>
        <dbReference type="ARBA" id="ARBA00023251"/>
    </source>
</evidence>
<dbReference type="NCBIfam" id="NF001390">
    <property type="entry name" value="PRK00281.1-4"/>
    <property type="match status" value="1"/>
</dbReference>
<reference evidence="19" key="2">
    <citation type="submission" date="2016-11" db="EMBL/GenBank/DDBJ databases">
        <authorList>
            <person name="Jaros S."/>
            <person name="Januszkiewicz K."/>
            <person name="Wedrychowicz H."/>
        </authorList>
    </citation>
    <scope>NUCLEOTIDE SEQUENCE [LARGE SCALE GENOMIC DNA]</scope>
    <source>
        <strain evidence="19">C3</strain>
    </source>
</reference>
<name>A0A1K1NXR0_SELRU</name>
<protein>
    <recommendedName>
        <fullName evidence="4 17">Undecaprenyl-diphosphatase</fullName>
        <ecNumber evidence="3 17">3.6.1.27</ecNumber>
    </recommendedName>
    <alternativeName>
        <fullName evidence="15 17">Bacitracin resistance protein</fullName>
    </alternativeName>
    <alternativeName>
        <fullName evidence="14 17">Undecaprenyl pyrophosphate phosphatase</fullName>
    </alternativeName>
</protein>
<dbReference type="GO" id="GO:0008360">
    <property type="term" value="P:regulation of cell shape"/>
    <property type="evidence" value="ECO:0007669"/>
    <property type="project" value="UniProtKB-KW"/>
</dbReference>
<feature type="transmembrane region" description="Helical" evidence="17">
    <location>
        <begin position="50"/>
        <end position="68"/>
    </location>
</feature>
<feature type="transmembrane region" description="Helical" evidence="17">
    <location>
        <begin position="114"/>
        <end position="135"/>
    </location>
</feature>
<evidence type="ECO:0000256" key="16">
    <source>
        <dbReference type="ARBA" id="ARBA00047594"/>
    </source>
</evidence>
<evidence type="ECO:0000256" key="3">
    <source>
        <dbReference type="ARBA" id="ARBA00012374"/>
    </source>
</evidence>
<evidence type="ECO:0000313" key="18">
    <source>
        <dbReference type="EMBL" id="SDZ84573.1"/>
    </source>
</evidence>
<dbReference type="GO" id="GO:0009252">
    <property type="term" value="P:peptidoglycan biosynthetic process"/>
    <property type="evidence" value="ECO:0007669"/>
    <property type="project" value="UniProtKB-KW"/>
</dbReference>
<comment type="function">
    <text evidence="17">Catalyzes the dephosphorylation of undecaprenyl diphosphate (UPP). Confers resistance to bacitracin.</text>
</comment>
<sequence length="282" mass="31561">MDLSIVELLKVVVLGIVEGLTEWLPVSSTGHMILVDEFIKLDVSKDFMDMFLVVIQLGAILAVVALNFEKLNPWSDWKTKKEKRDTVSLWMKVIVACIPAAVIGLMFNKYMEEHFMTAPVVATTLIFYGLLFIWIENYNKHRRPRINDLANLDYRTAFIIGLFQVLSLVPGTSRSGATIIGGILFGASRIVAAEFTFFLAIPVMFGASLLKMVKFGLHYTGAEIVIMVVGMVTAFIVSILSIKFLLSYIKTNDFKAFGWYRIVLGIIVIAYLFLVGDPTADK</sequence>
<evidence type="ECO:0000256" key="5">
    <source>
        <dbReference type="ARBA" id="ARBA00022475"/>
    </source>
</evidence>
<keyword evidence="6 17" id="KW-0812">Transmembrane</keyword>
<evidence type="ECO:0000256" key="4">
    <source>
        <dbReference type="ARBA" id="ARBA00021581"/>
    </source>
</evidence>
<dbReference type="PANTHER" id="PTHR30622:SF3">
    <property type="entry name" value="UNDECAPRENYL-DIPHOSPHATASE"/>
    <property type="match status" value="1"/>
</dbReference>
<evidence type="ECO:0000256" key="10">
    <source>
        <dbReference type="ARBA" id="ARBA00022989"/>
    </source>
</evidence>
<dbReference type="Pfam" id="PF02673">
    <property type="entry name" value="BacA"/>
    <property type="match status" value="1"/>
</dbReference>
<dbReference type="RefSeq" id="WP_026760133.1">
    <property type="nucleotide sequence ID" value="NZ_FNQG01000003.1"/>
</dbReference>
<organism evidence="19 20">
    <name type="scientific">Selenomonas ruminantium</name>
    <dbReference type="NCBI Taxonomy" id="971"/>
    <lineage>
        <taxon>Bacteria</taxon>
        <taxon>Bacillati</taxon>
        <taxon>Bacillota</taxon>
        <taxon>Negativicutes</taxon>
        <taxon>Selenomonadales</taxon>
        <taxon>Selenomonadaceae</taxon>
        <taxon>Selenomonas</taxon>
    </lineage>
</organism>
<comment type="subcellular location">
    <subcellularLocation>
        <location evidence="1 17">Cell membrane</location>
        <topology evidence="1 17">Multi-pass membrane protein</topology>
    </subcellularLocation>
</comment>
<dbReference type="GO" id="GO:0046677">
    <property type="term" value="P:response to antibiotic"/>
    <property type="evidence" value="ECO:0007669"/>
    <property type="project" value="UniProtKB-UniRule"/>
</dbReference>
<dbReference type="HAMAP" id="MF_01006">
    <property type="entry name" value="Undec_diphosphatase"/>
    <property type="match status" value="1"/>
</dbReference>
<evidence type="ECO:0000256" key="7">
    <source>
        <dbReference type="ARBA" id="ARBA00022801"/>
    </source>
</evidence>
<proteinExistence type="inferred from homology"/>
<keyword evidence="12 17" id="KW-0046">Antibiotic resistance</keyword>
<keyword evidence="13 17" id="KW-0961">Cell wall biogenesis/degradation</keyword>
<dbReference type="Proteomes" id="UP000182958">
    <property type="component" value="Unassembled WGS sequence"/>
</dbReference>
<dbReference type="GO" id="GO:0005886">
    <property type="term" value="C:plasma membrane"/>
    <property type="evidence" value="ECO:0007669"/>
    <property type="project" value="UniProtKB-SubCell"/>
</dbReference>
<evidence type="ECO:0000256" key="15">
    <source>
        <dbReference type="ARBA" id="ARBA00032932"/>
    </source>
</evidence>
<reference evidence="18 21" key="1">
    <citation type="submission" date="2016-10" db="EMBL/GenBank/DDBJ databases">
        <authorList>
            <person name="de Groot N.N."/>
        </authorList>
    </citation>
    <scope>NUCLEOTIDE SEQUENCE [LARGE SCALE GENOMIC DNA]</scope>
    <source>
        <strain evidence="18 21">DSM 2872</strain>
    </source>
</reference>
<keyword evidence="8 17" id="KW-0133">Cell shape</keyword>
<evidence type="ECO:0000256" key="2">
    <source>
        <dbReference type="ARBA" id="ARBA00010621"/>
    </source>
</evidence>
<dbReference type="NCBIfam" id="NF001391">
    <property type="entry name" value="PRK00281.1-5"/>
    <property type="match status" value="1"/>
</dbReference>
<dbReference type="EC" id="3.6.1.27" evidence="3 17"/>
<evidence type="ECO:0000256" key="6">
    <source>
        <dbReference type="ARBA" id="ARBA00022692"/>
    </source>
</evidence>
<feature type="transmembrane region" description="Helical" evidence="17">
    <location>
        <begin position="156"/>
        <end position="173"/>
    </location>
</feature>
<gene>
    <name evidence="17" type="primary">uppP</name>
    <name evidence="19" type="ORF">SAMN02910323_1614</name>
    <name evidence="18" type="ORF">SAMN05660648_00873</name>
</gene>
<dbReference type="EMBL" id="FPJA01000007">
    <property type="protein sequence ID" value="SFW40057.1"/>
    <property type="molecule type" value="Genomic_DNA"/>
</dbReference>
<dbReference type="EMBL" id="FNQG01000003">
    <property type="protein sequence ID" value="SDZ84573.1"/>
    <property type="molecule type" value="Genomic_DNA"/>
</dbReference>
<dbReference type="Proteomes" id="UP000183469">
    <property type="component" value="Unassembled WGS sequence"/>
</dbReference>
<feature type="transmembrane region" description="Helical" evidence="17">
    <location>
        <begin position="224"/>
        <end position="246"/>
    </location>
</feature>
<accession>A0A1K1NXR0</accession>
<dbReference type="GO" id="GO:0071555">
    <property type="term" value="P:cell wall organization"/>
    <property type="evidence" value="ECO:0007669"/>
    <property type="project" value="UniProtKB-KW"/>
</dbReference>
<evidence type="ECO:0000256" key="11">
    <source>
        <dbReference type="ARBA" id="ARBA00023136"/>
    </source>
</evidence>
<reference evidence="20" key="3">
    <citation type="submission" date="2016-11" db="EMBL/GenBank/DDBJ databases">
        <authorList>
            <person name="Varghese N."/>
            <person name="Submissions S."/>
        </authorList>
    </citation>
    <scope>NUCLEOTIDE SEQUENCE [LARGE SCALE GENOMIC DNA]</scope>
    <source>
        <strain evidence="20">C3</strain>
    </source>
</reference>
<comment type="similarity">
    <text evidence="2 17">Belongs to the UppP family.</text>
</comment>
<evidence type="ECO:0000256" key="9">
    <source>
        <dbReference type="ARBA" id="ARBA00022984"/>
    </source>
</evidence>
<keyword evidence="9 17" id="KW-0573">Peptidoglycan synthesis</keyword>
<feature type="transmembrane region" description="Helical" evidence="17">
    <location>
        <begin position="258"/>
        <end position="276"/>
    </location>
</feature>
<evidence type="ECO:0000256" key="13">
    <source>
        <dbReference type="ARBA" id="ARBA00023316"/>
    </source>
</evidence>
<evidence type="ECO:0000256" key="17">
    <source>
        <dbReference type="HAMAP-Rule" id="MF_01006"/>
    </source>
</evidence>
<feature type="transmembrane region" description="Helical" evidence="17">
    <location>
        <begin position="89"/>
        <end position="108"/>
    </location>
</feature>
<keyword evidence="20" id="KW-1185">Reference proteome</keyword>
<dbReference type="GO" id="GO:0050380">
    <property type="term" value="F:undecaprenyl-diphosphatase activity"/>
    <property type="evidence" value="ECO:0007669"/>
    <property type="project" value="UniProtKB-UniRule"/>
</dbReference>
<keyword evidence="7 17" id="KW-0378">Hydrolase</keyword>
<dbReference type="NCBIfam" id="TIGR00753">
    <property type="entry name" value="undec_PP_bacA"/>
    <property type="match status" value="1"/>
</dbReference>
<keyword evidence="5 17" id="KW-1003">Cell membrane</keyword>
<evidence type="ECO:0000256" key="8">
    <source>
        <dbReference type="ARBA" id="ARBA00022960"/>
    </source>
</evidence>
<evidence type="ECO:0000256" key="1">
    <source>
        <dbReference type="ARBA" id="ARBA00004651"/>
    </source>
</evidence>
<keyword evidence="10 17" id="KW-1133">Transmembrane helix</keyword>
<feature type="transmembrane region" description="Helical" evidence="17">
    <location>
        <begin position="179"/>
        <end position="203"/>
    </location>
</feature>
<keyword evidence="11 17" id="KW-0472">Membrane</keyword>
<evidence type="ECO:0000313" key="19">
    <source>
        <dbReference type="EMBL" id="SFW40057.1"/>
    </source>
</evidence>
<evidence type="ECO:0000313" key="20">
    <source>
        <dbReference type="Proteomes" id="UP000182958"/>
    </source>
</evidence>